<comment type="caution">
    <text evidence="8">The sequence shown here is derived from an EMBL/GenBank/DDBJ whole genome shotgun (WGS) entry which is preliminary data.</text>
</comment>
<dbReference type="GO" id="GO:0055085">
    <property type="term" value="P:transmembrane transport"/>
    <property type="evidence" value="ECO:0007669"/>
    <property type="project" value="InterPro"/>
</dbReference>
<feature type="transmembrane region" description="Helical" evidence="6">
    <location>
        <begin position="59"/>
        <end position="81"/>
    </location>
</feature>
<evidence type="ECO:0000256" key="6">
    <source>
        <dbReference type="RuleBase" id="RU363032"/>
    </source>
</evidence>
<feature type="transmembrane region" description="Helical" evidence="6">
    <location>
        <begin position="87"/>
        <end position="107"/>
    </location>
</feature>
<feature type="transmembrane region" description="Helical" evidence="6">
    <location>
        <begin position="29"/>
        <end position="50"/>
    </location>
</feature>
<evidence type="ECO:0000256" key="2">
    <source>
        <dbReference type="ARBA" id="ARBA00022448"/>
    </source>
</evidence>
<dbReference type="PROSITE" id="PS50928">
    <property type="entry name" value="ABC_TM1"/>
    <property type="match status" value="1"/>
</dbReference>
<dbReference type="InterPro" id="IPR051204">
    <property type="entry name" value="ABC_transp_perm/SBD"/>
</dbReference>
<dbReference type="Pfam" id="PF00528">
    <property type="entry name" value="BPD_transp_1"/>
    <property type="match status" value="1"/>
</dbReference>
<comment type="similarity">
    <text evidence="6">Belongs to the binding-protein-dependent transport system permease family.</text>
</comment>
<evidence type="ECO:0000259" key="7">
    <source>
        <dbReference type="PROSITE" id="PS50928"/>
    </source>
</evidence>
<accession>A0A839R2X0</accession>
<evidence type="ECO:0000256" key="1">
    <source>
        <dbReference type="ARBA" id="ARBA00004141"/>
    </source>
</evidence>
<dbReference type="PANTHER" id="PTHR30177:SF33">
    <property type="entry name" value="POSSIBLE OSMOPROTECTANT (GLYCINE BETAINE_CARNITINE_CHOLINE_L-PROLINE) TRANSPORT INTEGRAL MEMBRANE PROTEIN ABC TRANSPORTER PROZ"/>
    <property type="match status" value="1"/>
</dbReference>
<keyword evidence="5 6" id="KW-0472">Membrane</keyword>
<dbReference type="PANTHER" id="PTHR30177">
    <property type="entry name" value="GLYCINE BETAINE/L-PROLINE TRANSPORT SYSTEM PERMEASE PROTEIN PROW"/>
    <property type="match status" value="1"/>
</dbReference>
<dbReference type="Gene3D" id="1.10.3720.10">
    <property type="entry name" value="MetI-like"/>
    <property type="match status" value="1"/>
</dbReference>
<proteinExistence type="inferred from homology"/>
<dbReference type="InterPro" id="IPR000515">
    <property type="entry name" value="MetI-like"/>
</dbReference>
<evidence type="ECO:0000313" key="8">
    <source>
        <dbReference type="EMBL" id="MBB3023546.1"/>
    </source>
</evidence>
<reference evidence="8 9" key="1">
    <citation type="submission" date="2020-08" db="EMBL/GenBank/DDBJ databases">
        <title>Sequencing the genomes of 1000 actinobacteria strains.</title>
        <authorList>
            <person name="Klenk H.-P."/>
        </authorList>
    </citation>
    <scope>NUCLEOTIDE SEQUENCE [LARGE SCALE GENOMIC DNA]</scope>
    <source>
        <strain evidence="8 9">DSM 23040</strain>
    </source>
</reference>
<protein>
    <submittedName>
        <fullName evidence="8">Osmoprotectant transport system permease protein</fullName>
    </submittedName>
</protein>
<dbReference type="EMBL" id="JACHWP010000007">
    <property type="protein sequence ID" value="MBB3023546.1"/>
    <property type="molecule type" value="Genomic_DNA"/>
</dbReference>
<dbReference type="SUPFAM" id="SSF161098">
    <property type="entry name" value="MetI-like"/>
    <property type="match status" value="1"/>
</dbReference>
<comment type="subcellular location">
    <subcellularLocation>
        <location evidence="6">Cell membrane</location>
        <topology evidence="6">Multi-pass membrane protein</topology>
    </subcellularLocation>
    <subcellularLocation>
        <location evidence="1">Membrane</location>
        <topology evidence="1">Multi-pass membrane protein</topology>
    </subcellularLocation>
</comment>
<evidence type="ECO:0000256" key="5">
    <source>
        <dbReference type="ARBA" id="ARBA00023136"/>
    </source>
</evidence>
<name>A0A839R2X0_9MICO</name>
<organism evidence="8 9">
    <name type="scientific">Helcobacillus massiliensis</name>
    <dbReference type="NCBI Taxonomy" id="521392"/>
    <lineage>
        <taxon>Bacteria</taxon>
        <taxon>Bacillati</taxon>
        <taxon>Actinomycetota</taxon>
        <taxon>Actinomycetes</taxon>
        <taxon>Micrococcales</taxon>
        <taxon>Dermabacteraceae</taxon>
        <taxon>Helcobacillus</taxon>
    </lineage>
</organism>
<sequence>MITETLTWLTDPINVTGPTGWLQLIGQHLMYTIITLAIAAAIALPIGLYVGHTGRLRSAAVLATGLTRALPTLGLLTLFALLAGIGLVAPVIALVVLAVPSILAGAYSGLESVPRSTIDGARAQGMTEMQILTQVEVPLGIELIIGGLRSAFMQVLATAMLAAYVGNGGLGKLIFLGMKTEDYPVMLAGSLLVIVLAILCDVILALVQRAARPKGIARTA</sequence>
<dbReference type="RefSeq" id="WP_183376813.1">
    <property type="nucleotide sequence ID" value="NZ_CBCSFZ010000042.1"/>
</dbReference>
<dbReference type="AlphaFoldDB" id="A0A839R2X0"/>
<keyword evidence="9" id="KW-1185">Reference proteome</keyword>
<evidence type="ECO:0000313" key="9">
    <source>
        <dbReference type="Proteomes" id="UP000568050"/>
    </source>
</evidence>
<gene>
    <name evidence="8" type="ORF">FHX50_001843</name>
</gene>
<keyword evidence="3 6" id="KW-0812">Transmembrane</keyword>
<keyword evidence="4 6" id="KW-1133">Transmembrane helix</keyword>
<dbReference type="GO" id="GO:0005886">
    <property type="term" value="C:plasma membrane"/>
    <property type="evidence" value="ECO:0007669"/>
    <property type="project" value="UniProtKB-SubCell"/>
</dbReference>
<dbReference type="Proteomes" id="UP000568050">
    <property type="component" value="Unassembled WGS sequence"/>
</dbReference>
<feature type="domain" description="ABC transmembrane type-1" evidence="7">
    <location>
        <begin position="25"/>
        <end position="204"/>
    </location>
</feature>
<dbReference type="GO" id="GO:0031460">
    <property type="term" value="P:glycine betaine transport"/>
    <property type="evidence" value="ECO:0007669"/>
    <property type="project" value="TreeGrafter"/>
</dbReference>
<keyword evidence="2 6" id="KW-0813">Transport</keyword>
<evidence type="ECO:0000256" key="4">
    <source>
        <dbReference type="ARBA" id="ARBA00022989"/>
    </source>
</evidence>
<dbReference type="InterPro" id="IPR035906">
    <property type="entry name" value="MetI-like_sf"/>
</dbReference>
<dbReference type="CDD" id="cd06261">
    <property type="entry name" value="TM_PBP2"/>
    <property type="match status" value="1"/>
</dbReference>
<feature type="transmembrane region" description="Helical" evidence="6">
    <location>
        <begin position="139"/>
        <end position="165"/>
    </location>
</feature>
<feature type="transmembrane region" description="Helical" evidence="6">
    <location>
        <begin position="185"/>
        <end position="207"/>
    </location>
</feature>
<evidence type="ECO:0000256" key="3">
    <source>
        <dbReference type="ARBA" id="ARBA00022692"/>
    </source>
</evidence>